<keyword evidence="1" id="KW-0472">Membrane</keyword>
<evidence type="ECO:0000313" key="2">
    <source>
        <dbReference type="EMBL" id="CAG6571484.1"/>
    </source>
</evidence>
<protein>
    <submittedName>
        <fullName evidence="2">(northern house mosquito) hypothetical protein</fullName>
    </submittedName>
</protein>
<dbReference type="AlphaFoldDB" id="A0A8D8JDH6"/>
<proteinExistence type="predicted"/>
<feature type="transmembrane region" description="Helical" evidence="1">
    <location>
        <begin position="142"/>
        <end position="162"/>
    </location>
</feature>
<accession>A0A8D8JDH6</accession>
<reference evidence="2" key="1">
    <citation type="submission" date="2021-05" db="EMBL/GenBank/DDBJ databases">
        <authorList>
            <person name="Alioto T."/>
            <person name="Alioto T."/>
            <person name="Gomez Garrido J."/>
        </authorList>
    </citation>
    <scope>NUCLEOTIDE SEQUENCE</scope>
</reference>
<evidence type="ECO:0000256" key="1">
    <source>
        <dbReference type="SAM" id="Phobius"/>
    </source>
</evidence>
<name>A0A8D8JDH6_CULPI</name>
<keyword evidence="1" id="KW-0812">Transmembrane</keyword>
<sequence length="183" mass="20727">MPPKLGLNWQHCACPLTYTSKAFGKHHQQQKHHFAVTTTLLAKITLPKKKLKNSHFSRSATQSDTVLRLPEPYRTHIHTLVQTHTDTHSNSHPVSSFSGAVAQNPPPPCCVPWSVSGLQFFFAAAAAAPCFLPLFWPNLRLFLLLFFLATPFFFAFSAHFFANKKRSHRAWKWPLQGPELITL</sequence>
<dbReference type="EMBL" id="HBUE01286039">
    <property type="protein sequence ID" value="CAG6571484.1"/>
    <property type="molecule type" value="Transcribed_RNA"/>
</dbReference>
<dbReference type="EMBL" id="HBUE01180438">
    <property type="protein sequence ID" value="CAG6519922.1"/>
    <property type="molecule type" value="Transcribed_RNA"/>
</dbReference>
<keyword evidence="1" id="KW-1133">Transmembrane helix</keyword>
<organism evidence="2">
    <name type="scientific">Culex pipiens</name>
    <name type="common">House mosquito</name>
    <dbReference type="NCBI Taxonomy" id="7175"/>
    <lineage>
        <taxon>Eukaryota</taxon>
        <taxon>Metazoa</taxon>
        <taxon>Ecdysozoa</taxon>
        <taxon>Arthropoda</taxon>
        <taxon>Hexapoda</taxon>
        <taxon>Insecta</taxon>
        <taxon>Pterygota</taxon>
        <taxon>Neoptera</taxon>
        <taxon>Endopterygota</taxon>
        <taxon>Diptera</taxon>
        <taxon>Nematocera</taxon>
        <taxon>Culicoidea</taxon>
        <taxon>Culicidae</taxon>
        <taxon>Culicinae</taxon>
        <taxon>Culicini</taxon>
        <taxon>Culex</taxon>
        <taxon>Culex</taxon>
    </lineage>
</organism>